<protein>
    <submittedName>
        <fullName evidence="4">TetR/AcrR family transcriptional regulator</fullName>
    </submittedName>
</protein>
<dbReference type="PANTHER" id="PTHR30055:SF146">
    <property type="entry name" value="HTH-TYPE TRANSCRIPTIONAL DUAL REGULATOR CECR"/>
    <property type="match status" value="1"/>
</dbReference>
<evidence type="ECO:0000313" key="5">
    <source>
        <dbReference type="Proteomes" id="UP000294194"/>
    </source>
</evidence>
<evidence type="ECO:0000313" key="4">
    <source>
        <dbReference type="EMBL" id="TBN56815.1"/>
    </source>
</evidence>
<reference evidence="5" key="1">
    <citation type="submission" date="2019-02" db="EMBL/GenBank/DDBJ databases">
        <title>Glaciihabitans arcticus sp. nov., a psychrotolerant bacterium isolated from polar soil.</title>
        <authorList>
            <person name="Dahal R.H."/>
        </authorList>
    </citation>
    <scope>NUCLEOTIDE SEQUENCE [LARGE SCALE GENOMIC DNA]</scope>
    <source>
        <strain evidence="5">RP-3-7</strain>
    </source>
</reference>
<dbReference type="Pfam" id="PF00440">
    <property type="entry name" value="TetR_N"/>
    <property type="match status" value="1"/>
</dbReference>
<dbReference type="SUPFAM" id="SSF48498">
    <property type="entry name" value="Tetracyclin repressor-like, C-terminal domain"/>
    <property type="match status" value="1"/>
</dbReference>
<dbReference type="InterPro" id="IPR050109">
    <property type="entry name" value="HTH-type_TetR-like_transc_reg"/>
</dbReference>
<dbReference type="InterPro" id="IPR041673">
    <property type="entry name" value="TetR_C_23"/>
</dbReference>
<dbReference type="InterPro" id="IPR036271">
    <property type="entry name" value="Tet_transcr_reg_TetR-rel_C_sf"/>
</dbReference>
<organism evidence="4 5">
    <name type="scientific">Glaciihabitans arcticus</name>
    <dbReference type="NCBI Taxonomy" id="2668039"/>
    <lineage>
        <taxon>Bacteria</taxon>
        <taxon>Bacillati</taxon>
        <taxon>Actinomycetota</taxon>
        <taxon>Actinomycetes</taxon>
        <taxon>Micrococcales</taxon>
        <taxon>Microbacteriaceae</taxon>
        <taxon>Glaciihabitans</taxon>
    </lineage>
</organism>
<evidence type="ECO:0000256" key="1">
    <source>
        <dbReference type="ARBA" id="ARBA00023125"/>
    </source>
</evidence>
<name>A0A4Q9GQE8_9MICO</name>
<sequence>MGKSEETRAKISETALASFKQRGYEQTTLRLIASEVGVSVGNAYYYFPTKNHLVQELYVRVQDEHLERATSDLHGATDLATRLERALLAGIDTLGPFHDSATGFLAAAIGPQSPVSPFGEDAAAPREAAIDVFRLVVSGASTSIPADLRGRLPELLWLAYMGLALFWVYDRSVGQAKTRRLAHRASKLFGSALPLARLPFVRGPLNELLDIIQEARS</sequence>
<dbReference type="GO" id="GO:0000976">
    <property type="term" value="F:transcription cis-regulatory region binding"/>
    <property type="evidence" value="ECO:0007669"/>
    <property type="project" value="TreeGrafter"/>
</dbReference>
<dbReference type="RefSeq" id="WP_130980925.1">
    <property type="nucleotide sequence ID" value="NZ_SISG01000001.1"/>
</dbReference>
<evidence type="ECO:0000256" key="2">
    <source>
        <dbReference type="PROSITE-ProRule" id="PRU00335"/>
    </source>
</evidence>
<comment type="caution">
    <text evidence="4">The sequence shown here is derived from an EMBL/GenBank/DDBJ whole genome shotgun (WGS) entry which is preliminary data.</text>
</comment>
<dbReference type="Proteomes" id="UP000294194">
    <property type="component" value="Unassembled WGS sequence"/>
</dbReference>
<keyword evidence="1 2" id="KW-0238">DNA-binding</keyword>
<feature type="domain" description="HTH tetR-type" evidence="3">
    <location>
        <begin position="5"/>
        <end position="65"/>
    </location>
</feature>
<dbReference type="GO" id="GO:0003700">
    <property type="term" value="F:DNA-binding transcription factor activity"/>
    <property type="evidence" value="ECO:0007669"/>
    <property type="project" value="TreeGrafter"/>
</dbReference>
<dbReference type="PANTHER" id="PTHR30055">
    <property type="entry name" value="HTH-TYPE TRANSCRIPTIONAL REGULATOR RUTR"/>
    <property type="match status" value="1"/>
</dbReference>
<dbReference type="AlphaFoldDB" id="A0A4Q9GQE8"/>
<keyword evidence="5" id="KW-1185">Reference proteome</keyword>
<dbReference type="Gene3D" id="1.10.357.10">
    <property type="entry name" value="Tetracycline Repressor, domain 2"/>
    <property type="match status" value="1"/>
</dbReference>
<dbReference type="InterPro" id="IPR009057">
    <property type="entry name" value="Homeodomain-like_sf"/>
</dbReference>
<dbReference type="InterPro" id="IPR023772">
    <property type="entry name" value="DNA-bd_HTH_TetR-type_CS"/>
</dbReference>
<evidence type="ECO:0000259" key="3">
    <source>
        <dbReference type="PROSITE" id="PS50977"/>
    </source>
</evidence>
<feature type="DNA-binding region" description="H-T-H motif" evidence="2">
    <location>
        <begin position="28"/>
        <end position="47"/>
    </location>
</feature>
<dbReference type="SUPFAM" id="SSF46689">
    <property type="entry name" value="Homeodomain-like"/>
    <property type="match status" value="1"/>
</dbReference>
<dbReference type="Pfam" id="PF17931">
    <property type="entry name" value="TetR_C_23"/>
    <property type="match status" value="1"/>
</dbReference>
<dbReference type="PROSITE" id="PS01081">
    <property type="entry name" value="HTH_TETR_1"/>
    <property type="match status" value="1"/>
</dbReference>
<dbReference type="PRINTS" id="PR00455">
    <property type="entry name" value="HTHTETR"/>
</dbReference>
<dbReference type="EMBL" id="SISG01000001">
    <property type="protein sequence ID" value="TBN56815.1"/>
    <property type="molecule type" value="Genomic_DNA"/>
</dbReference>
<dbReference type="PROSITE" id="PS50977">
    <property type="entry name" value="HTH_TETR_2"/>
    <property type="match status" value="1"/>
</dbReference>
<dbReference type="InterPro" id="IPR001647">
    <property type="entry name" value="HTH_TetR"/>
</dbReference>
<gene>
    <name evidence="4" type="ORF">EYE40_05045</name>
</gene>
<proteinExistence type="predicted"/>
<accession>A0A4Q9GQE8</accession>